<comment type="caution">
    <text evidence="1">The sequence shown here is derived from an EMBL/GenBank/DDBJ whole genome shotgun (WGS) entry which is preliminary data.</text>
</comment>
<name>Z9JUC3_9MICO</name>
<gene>
    <name evidence="1" type="ORF">BF93_17620</name>
</gene>
<protein>
    <submittedName>
        <fullName evidence="1">Uncharacterized protein</fullName>
    </submittedName>
</protein>
<organism evidence="1 2">
    <name type="scientific">Brachybacterium phenoliresistens</name>
    <dbReference type="NCBI Taxonomy" id="396014"/>
    <lineage>
        <taxon>Bacteria</taxon>
        <taxon>Bacillati</taxon>
        <taxon>Actinomycetota</taxon>
        <taxon>Actinomycetes</taxon>
        <taxon>Micrococcales</taxon>
        <taxon>Dermabacteraceae</taxon>
        <taxon>Brachybacterium</taxon>
    </lineage>
</organism>
<proteinExistence type="predicted"/>
<reference evidence="1 2" key="1">
    <citation type="submission" date="2014-02" db="EMBL/GenBank/DDBJ databases">
        <title>Genome sequence of Brachybacterium phenoliresistens strain W13A50.</title>
        <authorList>
            <person name="Wang X."/>
        </authorList>
    </citation>
    <scope>NUCLEOTIDE SEQUENCE [LARGE SCALE GENOMIC DNA]</scope>
    <source>
        <strain evidence="1 2">W13A50</strain>
    </source>
</reference>
<dbReference type="STRING" id="396014.BF93_17620"/>
<dbReference type="eggNOG" id="COG3439">
    <property type="taxonomic scope" value="Bacteria"/>
</dbReference>
<dbReference type="PATRIC" id="fig|396014.3.peg.1867"/>
<dbReference type="EMBL" id="JDYK01000008">
    <property type="protein sequence ID" value="EWS81367.1"/>
    <property type="molecule type" value="Genomic_DNA"/>
</dbReference>
<dbReference type="Proteomes" id="UP000023067">
    <property type="component" value="Unassembled WGS sequence"/>
</dbReference>
<dbReference type="HOGENOM" id="CLU_105954_2_0_11"/>
<evidence type="ECO:0000313" key="1">
    <source>
        <dbReference type="EMBL" id="EWS81367.1"/>
    </source>
</evidence>
<keyword evidence="2" id="KW-1185">Reference proteome</keyword>
<sequence>MSYGVEETVTEHRALRLRLATTAHFDSLVAAFETTVPALSDEEALTQLASDWAAFVRGLEWESPSGFVRTATWRPSDLLQHAGSRSRSVVWTIVHHAIAARLHRIEPATIRDTHLRIQAHTTARPGTVLTLDVPSAQLRSFGTNKITQGGAELDRALGDLLEDIGLPRPSALRR</sequence>
<accession>Z9JUC3</accession>
<dbReference type="RefSeq" id="WP_051486788.1">
    <property type="nucleotide sequence ID" value="NZ_KK069993.1"/>
</dbReference>
<evidence type="ECO:0000313" key="2">
    <source>
        <dbReference type="Proteomes" id="UP000023067"/>
    </source>
</evidence>
<dbReference type="OrthoDB" id="3358967at2"/>
<dbReference type="AlphaFoldDB" id="Z9JUC3"/>